<evidence type="ECO:0000313" key="1">
    <source>
        <dbReference type="EMBL" id="KAL0363807.1"/>
    </source>
</evidence>
<organism evidence="1">
    <name type="scientific">Sesamum angustifolium</name>
    <dbReference type="NCBI Taxonomy" id="2727405"/>
    <lineage>
        <taxon>Eukaryota</taxon>
        <taxon>Viridiplantae</taxon>
        <taxon>Streptophyta</taxon>
        <taxon>Embryophyta</taxon>
        <taxon>Tracheophyta</taxon>
        <taxon>Spermatophyta</taxon>
        <taxon>Magnoliopsida</taxon>
        <taxon>eudicotyledons</taxon>
        <taxon>Gunneridae</taxon>
        <taxon>Pentapetalae</taxon>
        <taxon>asterids</taxon>
        <taxon>lamiids</taxon>
        <taxon>Lamiales</taxon>
        <taxon>Pedaliaceae</taxon>
        <taxon>Sesamum</taxon>
    </lineage>
</organism>
<accession>A0AAW2Q7R8</accession>
<reference evidence="1" key="1">
    <citation type="submission" date="2020-06" db="EMBL/GenBank/DDBJ databases">
        <authorList>
            <person name="Li T."/>
            <person name="Hu X."/>
            <person name="Zhang T."/>
            <person name="Song X."/>
            <person name="Zhang H."/>
            <person name="Dai N."/>
            <person name="Sheng W."/>
            <person name="Hou X."/>
            <person name="Wei L."/>
        </authorList>
    </citation>
    <scope>NUCLEOTIDE SEQUENCE</scope>
    <source>
        <strain evidence="1">G01</strain>
        <tissue evidence="1">Leaf</tissue>
    </source>
</reference>
<comment type="caution">
    <text evidence="1">The sequence shown here is derived from an EMBL/GenBank/DDBJ whole genome shotgun (WGS) entry which is preliminary data.</text>
</comment>
<gene>
    <name evidence="1" type="ORF">Sangu_0478300</name>
</gene>
<dbReference type="AlphaFoldDB" id="A0AAW2Q7R8"/>
<protein>
    <submittedName>
        <fullName evidence="1">Uncharacterized protein</fullName>
    </submittedName>
</protein>
<sequence length="128" mass="14270">MPFRPSTTYHMKIKFLGSSGGGGSASGSFAIAKVEDIKKGQKRSSKGIPEEESQKKGGIMHLVKSLKITGMPLSMCNMLKNCSLSNLYLGILNKSPDLDQGWRIKFERRCSFDETLIYSLRHLKIWNG</sequence>
<reference evidence="1" key="2">
    <citation type="journal article" date="2024" name="Plant">
        <title>Genomic evolution and insights into agronomic trait innovations of Sesamum species.</title>
        <authorList>
            <person name="Miao H."/>
            <person name="Wang L."/>
            <person name="Qu L."/>
            <person name="Liu H."/>
            <person name="Sun Y."/>
            <person name="Le M."/>
            <person name="Wang Q."/>
            <person name="Wei S."/>
            <person name="Zheng Y."/>
            <person name="Lin W."/>
            <person name="Duan Y."/>
            <person name="Cao H."/>
            <person name="Xiong S."/>
            <person name="Wang X."/>
            <person name="Wei L."/>
            <person name="Li C."/>
            <person name="Ma Q."/>
            <person name="Ju M."/>
            <person name="Zhao R."/>
            <person name="Li G."/>
            <person name="Mu C."/>
            <person name="Tian Q."/>
            <person name="Mei H."/>
            <person name="Zhang T."/>
            <person name="Gao T."/>
            <person name="Zhang H."/>
        </authorList>
    </citation>
    <scope>NUCLEOTIDE SEQUENCE</scope>
    <source>
        <strain evidence="1">G01</strain>
    </source>
</reference>
<name>A0AAW2Q7R8_9LAMI</name>
<proteinExistence type="predicted"/>
<dbReference type="EMBL" id="JACGWK010000003">
    <property type="protein sequence ID" value="KAL0363807.1"/>
    <property type="molecule type" value="Genomic_DNA"/>
</dbReference>